<dbReference type="Proteomes" id="UP000665020">
    <property type="component" value="Chromosome"/>
</dbReference>
<keyword evidence="1" id="KW-0812">Transmembrane</keyword>
<keyword evidence="3" id="KW-1185">Reference proteome</keyword>
<reference evidence="2" key="1">
    <citation type="submission" date="2019-12" db="EMBL/GenBank/DDBJ databases">
        <authorList>
            <person name="zhang j."/>
            <person name="sun C.M."/>
        </authorList>
    </citation>
    <scope>NUCLEOTIDE SEQUENCE</scope>
    <source>
        <strain evidence="2">NS-1</strain>
    </source>
</reference>
<keyword evidence="1" id="KW-1133">Transmembrane helix</keyword>
<protein>
    <submittedName>
        <fullName evidence="2">Uncharacterized protein</fullName>
    </submittedName>
</protein>
<dbReference type="KEGG" id="ifn:GM661_04935"/>
<evidence type="ECO:0000313" key="3">
    <source>
        <dbReference type="Proteomes" id="UP000665020"/>
    </source>
</evidence>
<accession>A0A8A7K6N4</accession>
<proteinExistence type="predicted"/>
<keyword evidence="1" id="KW-0472">Membrane</keyword>
<organism evidence="2 3">
    <name type="scientific">Iocasia fonsfrigidae</name>
    <dbReference type="NCBI Taxonomy" id="2682810"/>
    <lineage>
        <taxon>Bacteria</taxon>
        <taxon>Bacillati</taxon>
        <taxon>Bacillota</taxon>
        <taxon>Clostridia</taxon>
        <taxon>Halanaerobiales</taxon>
        <taxon>Halanaerobiaceae</taxon>
        <taxon>Iocasia</taxon>
    </lineage>
</organism>
<dbReference type="AlphaFoldDB" id="A0A8A7K6N4"/>
<evidence type="ECO:0000256" key="1">
    <source>
        <dbReference type="SAM" id="Phobius"/>
    </source>
</evidence>
<gene>
    <name evidence="2" type="ORF">GM661_04935</name>
</gene>
<dbReference type="RefSeq" id="WP_230869006.1">
    <property type="nucleotide sequence ID" value="NZ_CP046640.1"/>
</dbReference>
<sequence>MLGIIAVFTMIAFFELPGLIRRKYWREVIAFSLLLFLGFVLYTLRHFGVKFPSITRILIDLIQPNLPGWISK</sequence>
<name>A0A8A7K6N4_9FIRM</name>
<evidence type="ECO:0000313" key="2">
    <source>
        <dbReference type="EMBL" id="QTL97376.1"/>
    </source>
</evidence>
<feature type="transmembrane region" description="Helical" evidence="1">
    <location>
        <begin position="28"/>
        <end position="44"/>
    </location>
</feature>
<dbReference type="EMBL" id="CP046640">
    <property type="protein sequence ID" value="QTL97376.1"/>
    <property type="molecule type" value="Genomic_DNA"/>
</dbReference>